<gene>
    <name evidence="2" type="ORF">JG540_09590</name>
</gene>
<dbReference type="InterPro" id="IPR027417">
    <property type="entry name" value="P-loop_NTPase"/>
</dbReference>
<evidence type="ECO:0000256" key="1">
    <source>
        <dbReference type="SAM" id="Phobius"/>
    </source>
</evidence>
<accession>A0A7T7M975</accession>
<dbReference type="Pfam" id="PF13481">
    <property type="entry name" value="AAA_25"/>
    <property type="match status" value="1"/>
</dbReference>
<dbReference type="Proteomes" id="UP000595895">
    <property type="component" value="Chromosome"/>
</dbReference>
<dbReference type="SUPFAM" id="SSF52540">
    <property type="entry name" value="P-loop containing nucleoside triphosphate hydrolases"/>
    <property type="match status" value="1"/>
</dbReference>
<keyword evidence="1" id="KW-1133">Transmembrane helix</keyword>
<keyword evidence="3" id="KW-1185">Reference proteome</keyword>
<name>A0A7T7M975_9ACTO</name>
<reference evidence="2 3" key="1">
    <citation type="submission" date="2020-12" db="EMBL/GenBank/DDBJ databases">
        <authorList>
            <person name="Zhou J."/>
        </authorList>
    </citation>
    <scope>NUCLEOTIDE SEQUENCE [LARGE SCALE GENOMIC DNA]</scope>
    <source>
        <strain evidence="2 3">CCUG 61299</strain>
    </source>
</reference>
<dbReference type="RefSeq" id="WP_200275638.1">
    <property type="nucleotide sequence ID" value="NZ_CP066802.1"/>
</dbReference>
<organism evidence="2 3">
    <name type="scientific">Actinomyces weissii</name>
    <dbReference type="NCBI Taxonomy" id="675090"/>
    <lineage>
        <taxon>Bacteria</taxon>
        <taxon>Bacillati</taxon>
        <taxon>Actinomycetota</taxon>
        <taxon>Actinomycetes</taxon>
        <taxon>Actinomycetales</taxon>
        <taxon>Actinomycetaceae</taxon>
        <taxon>Actinomyces</taxon>
    </lineage>
</organism>
<proteinExistence type="predicted"/>
<protein>
    <submittedName>
        <fullName evidence="2">AAA family ATPase</fullName>
    </submittedName>
</protein>
<evidence type="ECO:0000313" key="3">
    <source>
        <dbReference type="Proteomes" id="UP000595895"/>
    </source>
</evidence>
<feature type="transmembrane region" description="Helical" evidence="1">
    <location>
        <begin position="61"/>
        <end position="80"/>
    </location>
</feature>
<keyword evidence="1" id="KW-0472">Membrane</keyword>
<dbReference type="AlphaFoldDB" id="A0A7T7M975"/>
<dbReference type="KEGG" id="awe:JG540_09590"/>
<sequence>MSESYQPEHDLNDRREYLLSNIITGDRLDSMEFPPLEWTVPGLIPEGYGLFIGSPKVGKSWTVLGIALAVAAGGIALGCMPVTRRPMLYLALEAGLSRLQARSRTLLGAGIPIPKDLHLYTQRGPEVIGEIIPCWMSQYGHLKPLVVLDTLGTVMPEKRPGRASFKGTTALVGP</sequence>
<evidence type="ECO:0000313" key="2">
    <source>
        <dbReference type="EMBL" id="QQM67236.1"/>
    </source>
</evidence>
<dbReference type="Gene3D" id="3.40.50.300">
    <property type="entry name" value="P-loop containing nucleotide triphosphate hydrolases"/>
    <property type="match status" value="1"/>
</dbReference>
<dbReference type="EMBL" id="CP066802">
    <property type="protein sequence ID" value="QQM67236.1"/>
    <property type="molecule type" value="Genomic_DNA"/>
</dbReference>
<keyword evidence="1" id="KW-0812">Transmembrane</keyword>